<dbReference type="InterPro" id="IPR006938">
    <property type="entry name" value="DUF624"/>
</dbReference>
<accession>A0ABS4TSQ9</accession>
<keyword evidence="1" id="KW-1133">Transmembrane helix</keyword>
<organism evidence="2 3">
    <name type="scientific">Kibdelosporangium banguiense</name>
    <dbReference type="NCBI Taxonomy" id="1365924"/>
    <lineage>
        <taxon>Bacteria</taxon>
        <taxon>Bacillati</taxon>
        <taxon>Actinomycetota</taxon>
        <taxon>Actinomycetes</taxon>
        <taxon>Pseudonocardiales</taxon>
        <taxon>Pseudonocardiaceae</taxon>
        <taxon>Kibdelosporangium</taxon>
    </lineage>
</organism>
<dbReference type="Proteomes" id="UP001519332">
    <property type="component" value="Unassembled WGS sequence"/>
</dbReference>
<gene>
    <name evidence="2" type="ORF">JOF56_007830</name>
</gene>
<evidence type="ECO:0000256" key="1">
    <source>
        <dbReference type="SAM" id="Phobius"/>
    </source>
</evidence>
<keyword evidence="1" id="KW-0812">Transmembrane</keyword>
<reference evidence="2 3" key="1">
    <citation type="submission" date="2021-03" db="EMBL/GenBank/DDBJ databases">
        <title>Sequencing the genomes of 1000 actinobacteria strains.</title>
        <authorList>
            <person name="Klenk H.-P."/>
        </authorList>
    </citation>
    <scope>NUCLEOTIDE SEQUENCE [LARGE SCALE GENOMIC DNA]</scope>
    <source>
        <strain evidence="2 3">DSM 46670</strain>
    </source>
</reference>
<feature type="transmembrane region" description="Helical" evidence="1">
    <location>
        <begin position="69"/>
        <end position="89"/>
    </location>
</feature>
<feature type="transmembrane region" description="Helical" evidence="1">
    <location>
        <begin position="144"/>
        <end position="177"/>
    </location>
</feature>
<dbReference type="RefSeq" id="WP_209644388.1">
    <property type="nucleotide sequence ID" value="NZ_JAGINW010000001.1"/>
</dbReference>
<proteinExistence type="predicted"/>
<comment type="caution">
    <text evidence="2">The sequence shown here is derived from an EMBL/GenBank/DDBJ whole genome shotgun (WGS) entry which is preliminary data.</text>
</comment>
<name>A0ABS4TSQ9_9PSEU</name>
<evidence type="ECO:0000313" key="2">
    <source>
        <dbReference type="EMBL" id="MBP2327445.1"/>
    </source>
</evidence>
<sequence length="181" mass="19095">MALWRDRLTEFSDCLQLGVLVCVAALPVVTAAPAFAAGCRVVHRWRDGDSPPMWQTFRAEFVRQLRGGIPFSISVAALTLMLSVDLALLGNGLPGKQFFAIALPVLLAALAIVTLRTCSVVPAHTGWMPALRTAVRLSADIRGSALLAGAVVTAGVLVWMQPLMLLLVAGPLALAAVGTTR</sequence>
<dbReference type="EMBL" id="JAGINW010000001">
    <property type="protein sequence ID" value="MBP2327445.1"/>
    <property type="molecule type" value="Genomic_DNA"/>
</dbReference>
<dbReference type="Pfam" id="PF04854">
    <property type="entry name" value="DUF624"/>
    <property type="match status" value="1"/>
</dbReference>
<evidence type="ECO:0000313" key="3">
    <source>
        <dbReference type="Proteomes" id="UP001519332"/>
    </source>
</evidence>
<protein>
    <submittedName>
        <fullName evidence="2">Membrane protein YesL</fullName>
    </submittedName>
</protein>
<feature type="transmembrane region" description="Helical" evidence="1">
    <location>
        <begin position="101"/>
        <end position="124"/>
    </location>
</feature>
<keyword evidence="1" id="KW-0472">Membrane</keyword>
<keyword evidence="3" id="KW-1185">Reference proteome</keyword>